<keyword evidence="4 12" id="KW-0808">Transferase</keyword>
<dbReference type="Gene3D" id="3.20.20.60">
    <property type="entry name" value="Phosphoenolpyruvate-binding domains"/>
    <property type="match status" value="1"/>
</dbReference>
<dbReference type="InterPro" id="IPR015793">
    <property type="entry name" value="Pyrv_Knase_brl"/>
</dbReference>
<comment type="similarity">
    <text evidence="2 12">Belongs to the pyruvate kinase family.</text>
</comment>
<dbReference type="Pfam" id="PF00224">
    <property type="entry name" value="PK"/>
    <property type="match status" value="1"/>
</dbReference>
<evidence type="ECO:0000256" key="7">
    <source>
        <dbReference type="ARBA" id="ARBA00022777"/>
    </source>
</evidence>
<evidence type="ECO:0000256" key="6">
    <source>
        <dbReference type="ARBA" id="ARBA00022741"/>
    </source>
</evidence>
<dbReference type="SUPFAM" id="SSF51621">
    <property type="entry name" value="Phosphoenolpyruvate/pyruvate domain"/>
    <property type="match status" value="1"/>
</dbReference>
<protein>
    <recommendedName>
        <fullName evidence="3 12">Pyruvate kinase</fullName>
        <ecNumber evidence="3 12">2.7.1.40</ecNumber>
    </recommendedName>
</protein>
<dbReference type="GO" id="GO:0016301">
    <property type="term" value="F:kinase activity"/>
    <property type="evidence" value="ECO:0007669"/>
    <property type="project" value="UniProtKB-KW"/>
</dbReference>
<dbReference type="OrthoDB" id="9812123at2"/>
<dbReference type="UniPathway" id="UPA00109">
    <property type="reaction ID" value="UER00188"/>
</dbReference>
<dbReference type="InterPro" id="IPR001697">
    <property type="entry name" value="Pyr_Knase"/>
</dbReference>
<evidence type="ECO:0000256" key="11">
    <source>
        <dbReference type="ARBA" id="ARBA00023317"/>
    </source>
</evidence>
<dbReference type="GO" id="GO:0004743">
    <property type="term" value="F:pyruvate kinase activity"/>
    <property type="evidence" value="ECO:0007669"/>
    <property type="project" value="UniProtKB-EC"/>
</dbReference>
<keyword evidence="9 12" id="KW-0460">Magnesium</keyword>
<dbReference type="InterPro" id="IPR015813">
    <property type="entry name" value="Pyrv/PenolPyrv_kinase-like_dom"/>
</dbReference>
<organism evidence="14 15">
    <name type="scientific">Deinococcus radiophilus</name>
    <dbReference type="NCBI Taxonomy" id="32062"/>
    <lineage>
        <taxon>Bacteria</taxon>
        <taxon>Thermotogati</taxon>
        <taxon>Deinococcota</taxon>
        <taxon>Deinococci</taxon>
        <taxon>Deinococcales</taxon>
        <taxon>Deinococcaceae</taxon>
        <taxon>Deinococcus</taxon>
    </lineage>
</organism>
<evidence type="ECO:0000256" key="1">
    <source>
        <dbReference type="ARBA" id="ARBA00004997"/>
    </source>
</evidence>
<evidence type="ECO:0000256" key="4">
    <source>
        <dbReference type="ARBA" id="ARBA00022679"/>
    </source>
</evidence>
<dbReference type="Proteomes" id="UP000277766">
    <property type="component" value="Unassembled WGS sequence"/>
</dbReference>
<sequence>MNPAPPAVTDVPSHALALLRCQLSEVMTTVEADTADVLQRWQPWLQRASYWPSAHNLAAYLALRRHDLRELQAELVRWGVSSLGRCEPHVQPNLQAAVAALAALDGERPVQSVYSQFAELSSRLTQHSAELLGQAQGGVMVTFPSEAATEPALVHDLLTAGMTVARINLAHDGPTEWEAMLHHLQMAREQTGRPCRALMDLGGPKVRTTEPQWPGEAARLKVGDELELGGDVASASGERPWVGCTLPAALAQVQEGQEVWFDDGKLGTVVVATQPGRLTLRVTQARAKGERLKAEKGINFPETALELPALTDQDRRDLHFAAQHADMIGYSFVQTPQDVLALLAALDAEGAPASLGIVLKIETRLAVRNFPELMVCAAGSRPCGVMIARGDLAVELGFSRMAELQEELLWLSEAAHLPVIWATQVLEALVEKGVPTRGEFTDAAGGMRAECIMLNKGPYAVQAVREVTALSTRMHQHQHKKRPQLGILEL</sequence>
<evidence type="ECO:0000256" key="8">
    <source>
        <dbReference type="ARBA" id="ARBA00022840"/>
    </source>
</evidence>
<evidence type="ECO:0000256" key="9">
    <source>
        <dbReference type="ARBA" id="ARBA00022842"/>
    </source>
</evidence>
<comment type="pathway">
    <text evidence="1 12">Carbohydrate degradation; glycolysis; pyruvate from D-glyceraldehyde 3-phosphate: step 5/5.</text>
</comment>
<name>A0A431VTF6_9DEIO</name>
<keyword evidence="5" id="KW-0479">Metal-binding</keyword>
<reference evidence="14 15" key="1">
    <citation type="submission" date="2018-12" db="EMBL/GenBank/DDBJ databases">
        <title>Deinococcus radiophilus ATCC 27603 genome sequencing and assembly.</title>
        <authorList>
            <person name="Maclea K.S."/>
            <person name="Maynard C.R."/>
        </authorList>
    </citation>
    <scope>NUCLEOTIDE SEQUENCE [LARGE SCALE GENOMIC DNA]</scope>
    <source>
        <strain evidence="14 15">ATCC 27603</strain>
    </source>
</reference>
<comment type="catalytic activity">
    <reaction evidence="12">
        <text>pyruvate + ATP = phosphoenolpyruvate + ADP + H(+)</text>
        <dbReference type="Rhea" id="RHEA:18157"/>
        <dbReference type="ChEBI" id="CHEBI:15361"/>
        <dbReference type="ChEBI" id="CHEBI:15378"/>
        <dbReference type="ChEBI" id="CHEBI:30616"/>
        <dbReference type="ChEBI" id="CHEBI:58702"/>
        <dbReference type="ChEBI" id="CHEBI:456216"/>
        <dbReference type="EC" id="2.7.1.40"/>
    </reaction>
</comment>
<keyword evidence="7 12" id="KW-0418">Kinase</keyword>
<dbReference type="EC" id="2.7.1.40" evidence="3 12"/>
<dbReference type="InterPro" id="IPR040442">
    <property type="entry name" value="Pyrv_kinase-like_dom_sf"/>
</dbReference>
<dbReference type="GO" id="GO:0005524">
    <property type="term" value="F:ATP binding"/>
    <property type="evidence" value="ECO:0007669"/>
    <property type="project" value="UniProtKB-KW"/>
</dbReference>
<keyword evidence="15" id="KW-1185">Reference proteome</keyword>
<accession>A0A431VTF6</accession>
<dbReference type="EMBL" id="RXPE01000015">
    <property type="protein sequence ID" value="RTR26508.1"/>
    <property type="molecule type" value="Genomic_DNA"/>
</dbReference>
<keyword evidence="8" id="KW-0067">ATP-binding</keyword>
<evidence type="ECO:0000256" key="10">
    <source>
        <dbReference type="ARBA" id="ARBA00023152"/>
    </source>
</evidence>
<dbReference type="InterPro" id="IPR015806">
    <property type="entry name" value="Pyrv_Knase_insert_dom_sf"/>
</dbReference>
<keyword evidence="10 12" id="KW-0324">Glycolysis</keyword>
<evidence type="ECO:0000256" key="12">
    <source>
        <dbReference type="RuleBase" id="RU000504"/>
    </source>
</evidence>
<keyword evidence="6" id="KW-0547">Nucleotide-binding</keyword>
<proteinExistence type="inferred from homology"/>
<evidence type="ECO:0000313" key="15">
    <source>
        <dbReference type="Proteomes" id="UP000277766"/>
    </source>
</evidence>
<dbReference type="GO" id="GO:0030955">
    <property type="term" value="F:potassium ion binding"/>
    <property type="evidence" value="ECO:0007669"/>
    <property type="project" value="InterPro"/>
</dbReference>
<dbReference type="InterPro" id="IPR011037">
    <property type="entry name" value="Pyrv_Knase-like_insert_dom_sf"/>
</dbReference>
<dbReference type="AlphaFoldDB" id="A0A431VTF6"/>
<dbReference type="RefSeq" id="WP_126352254.1">
    <property type="nucleotide sequence ID" value="NZ_CP086380.1"/>
</dbReference>
<evidence type="ECO:0000256" key="2">
    <source>
        <dbReference type="ARBA" id="ARBA00008663"/>
    </source>
</evidence>
<dbReference type="GO" id="GO:0000287">
    <property type="term" value="F:magnesium ion binding"/>
    <property type="evidence" value="ECO:0007669"/>
    <property type="project" value="InterPro"/>
</dbReference>
<evidence type="ECO:0000256" key="3">
    <source>
        <dbReference type="ARBA" id="ARBA00012142"/>
    </source>
</evidence>
<gene>
    <name evidence="14" type="ORF">EJ104_08110</name>
</gene>
<evidence type="ECO:0000256" key="5">
    <source>
        <dbReference type="ARBA" id="ARBA00022723"/>
    </source>
</evidence>
<dbReference type="PANTHER" id="PTHR11817">
    <property type="entry name" value="PYRUVATE KINASE"/>
    <property type="match status" value="1"/>
</dbReference>
<dbReference type="Gene3D" id="2.40.33.10">
    <property type="entry name" value="PK beta-barrel domain-like"/>
    <property type="match status" value="1"/>
</dbReference>
<dbReference type="PRINTS" id="PR01050">
    <property type="entry name" value="PYRUVTKNASE"/>
</dbReference>
<dbReference type="SUPFAM" id="SSF50800">
    <property type="entry name" value="PK beta-barrel domain-like"/>
    <property type="match status" value="1"/>
</dbReference>
<comment type="caution">
    <text evidence="14">The sequence shown here is derived from an EMBL/GenBank/DDBJ whole genome shotgun (WGS) entry which is preliminary data.</text>
</comment>
<evidence type="ECO:0000259" key="13">
    <source>
        <dbReference type="Pfam" id="PF00224"/>
    </source>
</evidence>
<evidence type="ECO:0000313" key="14">
    <source>
        <dbReference type="EMBL" id="RTR26508.1"/>
    </source>
</evidence>
<feature type="domain" description="Pyruvate kinase barrel" evidence="13">
    <location>
        <begin position="151"/>
        <end position="459"/>
    </location>
</feature>
<keyword evidence="11" id="KW-0670">Pyruvate</keyword>